<proteinExistence type="predicted"/>
<comment type="caution">
    <text evidence="1">The sequence shown here is derived from an EMBL/GenBank/DDBJ whole genome shotgun (WGS) entry which is preliminary data.</text>
</comment>
<dbReference type="EMBL" id="JARK01001568">
    <property type="protein sequence ID" value="EYB89398.1"/>
    <property type="molecule type" value="Genomic_DNA"/>
</dbReference>
<sequence length="68" mass="8011">MQWYLLVPLIFVAQRFATAWEKTFFTGVAISSIVFYFLIDDVNSFYCVLARIWQFCFGVLAELMQNEV</sequence>
<dbReference type="OrthoDB" id="92766at2759"/>
<reference evidence="2" key="1">
    <citation type="journal article" date="2015" name="Nat. Genet.">
        <title>The genome and transcriptome of the zoonotic hookworm Ancylostoma ceylanicum identify infection-specific gene families.</title>
        <authorList>
            <person name="Schwarz E.M."/>
            <person name="Hu Y."/>
            <person name="Antoshechkin I."/>
            <person name="Miller M.M."/>
            <person name="Sternberg P.W."/>
            <person name="Aroian R.V."/>
        </authorList>
    </citation>
    <scope>NUCLEOTIDE SEQUENCE</scope>
    <source>
        <strain evidence="2">HY135</strain>
    </source>
</reference>
<organism evidence="1 2">
    <name type="scientific">Ancylostoma ceylanicum</name>
    <dbReference type="NCBI Taxonomy" id="53326"/>
    <lineage>
        <taxon>Eukaryota</taxon>
        <taxon>Metazoa</taxon>
        <taxon>Ecdysozoa</taxon>
        <taxon>Nematoda</taxon>
        <taxon>Chromadorea</taxon>
        <taxon>Rhabditida</taxon>
        <taxon>Rhabditina</taxon>
        <taxon>Rhabditomorpha</taxon>
        <taxon>Strongyloidea</taxon>
        <taxon>Ancylostomatidae</taxon>
        <taxon>Ancylostomatinae</taxon>
        <taxon>Ancylostoma</taxon>
    </lineage>
</organism>
<dbReference type="AlphaFoldDB" id="A0A016SF99"/>
<evidence type="ECO:0000313" key="2">
    <source>
        <dbReference type="Proteomes" id="UP000024635"/>
    </source>
</evidence>
<gene>
    <name evidence="1" type="primary">Acey_s0232.g3030</name>
    <name evidence="1" type="ORF">Y032_0232g3030</name>
</gene>
<name>A0A016SF99_9BILA</name>
<evidence type="ECO:0000313" key="1">
    <source>
        <dbReference type="EMBL" id="EYB89398.1"/>
    </source>
</evidence>
<dbReference type="Proteomes" id="UP000024635">
    <property type="component" value="Unassembled WGS sequence"/>
</dbReference>
<keyword evidence="2" id="KW-1185">Reference proteome</keyword>
<protein>
    <submittedName>
        <fullName evidence="1">Uncharacterized protein</fullName>
    </submittedName>
</protein>
<accession>A0A016SF99</accession>